<dbReference type="InterPro" id="IPR001753">
    <property type="entry name" value="Enoyl-CoA_hydra/iso"/>
</dbReference>
<protein>
    <submittedName>
        <fullName evidence="2">Enoyl-CoA hydratase/carnithine racemase</fullName>
    </submittedName>
</protein>
<dbReference type="EMBL" id="FNTL01000004">
    <property type="protein sequence ID" value="SEE46386.1"/>
    <property type="molecule type" value="Genomic_DNA"/>
</dbReference>
<evidence type="ECO:0000313" key="3">
    <source>
        <dbReference type="Proteomes" id="UP000183407"/>
    </source>
</evidence>
<dbReference type="PANTHER" id="PTHR43459">
    <property type="entry name" value="ENOYL-COA HYDRATASE"/>
    <property type="match status" value="1"/>
</dbReference>
<dbReference type="CDD" id="cd06558">
    <property type="entry name" value="crotonase-like"/>
    <property type="match status" value="1"/>
</dbReference>
<accession>A0A1H5J1Q6</accession>
<dbReference type="AlphaFoldDB" id="A0A1H5J1Q6"/>
<dbReference type="PANTHER" id="PTHR43459:SF1">
    <property type="entry name" value="EG:BACN32G11.4 PROTEIN"/>
    <property type="match status" value="1"/>
</dbReference>
<dbReference type="Gene3D" id="1.10.12.10">
    <property type="entry name" value="Lyase 2-enoyl-coa Hydratase, Chain A, domain 2"/>
    <property type="match status" value="1"/>
</dbReference>
<dbReference type="OrthoDB" id="9777711at2"/>
<proteinExistence type="inferred from homology"/>
<dbReference type="Gene3D" id="3.90.226.10">
    <property type="entry name" value="2-enoyl-CoA Hydratase, Chain A, domain 1"/>
    <property type="match status" value="1"/>
</dbReference>
<reference evidence="3" key="1">
    <citation type="submission" date="2016-10" db="EMBL/GenBank/DDBJ databases">
        <authorList>
            <person name="Varghese N."/>
        </authorList>
    </citation>
    <scope>NUCLEOTIDE SEQUENCE [LARGE SCALE GENOMIC DNA]</scope>
    <source>
        <strain evidence="3">DSM 44719</strain>
    </source>
</reference>
<evidence type="ECO:0000256" key="1">
    <source>
        <dbReference type="ARBA" id="ARBA00005254"/>
    </source>
</evidence>
<dbReference type="InterPro" id="IPR029045">
    <property type="entry name" value="ClpP/crotonase-like_dom_sf"/>
</dbReference>
<name>A0A1H5J1Q6_RHOJO</name>
<dbReference type="InterPro" id="IPR014748">
    <property type="entry name" value="Enoyl-CoA_hydra_C"/>
</dbReference>
<dbReference type="GO" id="GO:0003824">
    <property type="term" value="F:catalytic activity"/>
    <property type="evidence" value="ECO:0007669"/>
    <property type="project" value="UniProtKB-ARBA"/>
</dbReference>
<dbReference type="SUPFAM" id="SSF52096">
    <property type="entry name" value="ClpP/crotonase"/>
    <property type="match status" value="1"/>
</dbReference>
<dbReference type="RefSeq" id="WP_073359792.1">
    <property type="nucleotide sequence ID" value="NZ_FNTL01000004.1"/>
</dbReference>
<gene>
    <name evidence="2" type="ORF">SAMN04490220_7935</name>
</gene>
<dbReference type="Pfam" id="PF00378">
    <property type="entry name" value="ECH_1"/>
    <property type="match status" value="1"/>
</dbReference>
<evidence type="ECO:0000313" key="2">
    <source>
        <dbReference type="EMBL" id="SEE46386.1"/>
    </source>
</evidence>
<organism evidence="2 3">
    <name type="scientific">Rhodococcus jostii</name>
    <dbReference type="NCBI Taxonomy" id="132919"/>
    <lineage>
        <taxon>Bacteria</taxon>
        <taxon>Bacillati</taxon>
        <taxon>Actinomycetota</taxon>
        <taxon>Actinomycetes</taxon>
        <taxon>Mycobacteriales</taxon>
        <taxon>Nocardiaceae</taxon>
        <taxon>Rhodococcus</taxon>
    </lineage>
</organism>
<dbReference type="Proteomes" id="UP000183407">
    <property type="component" value="Unassembled WGS sequence"/>
</dbReference>
<sequence length="272" mass="27787">MSARRQLSTIPAIASGGLRVVTEDGIRRVTIDRQDRMNALDLAHMTALGDVLTDTATDPSVRVIVISGAGRAFCTGADLAAAAAAGGREAAPEVVMDSAARVIRAVVDLPVPVIAQVGGAAVGVGASIALTADLTYASEDAYLLLAFVNIGLMPDGGSSALIAASIGRARATRMALLGERLPALQAASEGLIAGVLPAEGLAAHVDAVAVRLARGPRRAIELTKRALTQSTLTALDGALDREKTGQSELLHSPDFLEGVTAMLTKRPPNFGA</sequence>
<comment type="similarity">
    <text evidence="1">Belongs to the enoyl-CoA hydratase/isomerase family.</text>
</comment>